<name>A0A0N9VCV0_SPHMC</name>
<proteinExistence type="predicted"/>
<dbReference type="InterPro" id="IPR057744">
    <property type="entry name" value="OTAase-like"/>
</dbReference>
<evidence type="ECO:0000313" key="2">
    <source>
        <dbReference type="EMBL" id="ALH82196.1"/>
    </source>
</evidence>
<reference evidence="2 3" key="1">
    <citation type="journal article" date="2015" name="Genome Announc.">
        <title>Complete Genome Sequence of Polypropylene Glycol- and Polyethylene Glycol-Degrading Sphingopyxis macrogoltabida Strain EY-1.</title>
        <authorList>
            <person name="Ohtsubo Y."/>
            <person name="Nagata Y."/>
            <person name="Numata M."/>
            <person name="Tsuchikane K."/>
            <person name="Hosoyama A."/>
            <person name="Yamazoe A."/>
            <person name="Tsuda M."/>
            <person name="Fujita N."/>
            <person name="Kawai F."/>
        </authorList>
    </citation>
    <scope>NUCLEOTIDE SEQUENCE [LARGE SCALE GENOMIC DNA]</scope>
    <source>
        <strain evidence="2 3">EY-1</strain>
    </source>
</reference>
<evidence type="ECO:0000313" key="3">
    <source>
        <dbReference type="Proteomes" id="UP000058074"/>
    </source>
</evidence>
<evidence type="ECO:0000259" key="1">
    <source>
        <dbReference type="Pfam" id="PF01979"/>
    </source>
</evidence>
<dbReference type="PANTHER" id="PTHR43135">
    <property type="entry name" value="ALPHA-D-RIBOSE 1-METHYLPHOSPHONATE 5-TRIPHOSPHATE DIPHOSPHATASE"/>
    <property type="match status" value="1"/>
</dbReference>
<dbReference type="Gene3D" id="2.30.40.10">
    <property type="entry name" value="Urease, subunit C, domain 1"/>
    <property type="match status" value="1"/>
</dbReference>
<protein>
    <recommendedName>
        <fullName evidence="1">Amidohydrolase-related domain-containing protein</fullName>
    </recommendedName>
</protein>
<dbReference type="AlphaFoldDB" id="A0A0N9VCV0"/>
<dbReference type="SUPFAM" id="SSF51338">
    <property type="entry name" value="Composite domain of metallo-dependent hydrolases"/>
    <property type="match status" value="1"/>
</dbReference>
<dbReference type="Gene3D" id="3.20.20.140">
    <property type="entry name" value="Metal-dependent hydrolases"/>
    <property type="match status" value="1"/>
</dbReference>
<dbReference type="CDD" id="cd01299">
    <property type="entry name" value="Met_dep_hydrolase_A"/>
    <property type="match status" value="1"/>
</dbReference>
<dbReference type="InterPro" id="IPR006680">
    <property type="entry name" value="Amidohydro-rel"/>
</dbReference>
<dbReference type="KEGG" id="smag:AN936_18100"/>
<feature type="domain" description="Amidohydrolase-related" evidence="1">
    <location>
        <begin position="52"/>
        <end position="392"/>
    </location>
</feature>
<dbReference type="RefSeq" id="WP_054589292.1">
    <property type="nucleotide sequence ID" value="NZ_CP012700.1"/>
</dbReference>
<sequence>MKTLFRNALIFDGVSRDLREGDVLIEEGVIVEVSEQAIKTDAERVVEAGGRTLMPGLIDLHVHIWAADMNVARLSQMPTEYYSLYAAQFLQSTLDRGFTTLRDAGGTDAGFAMAIEKGFIKSPRFYHSGRYISQTGGHGDFREGHEQHFSDCMCCPPRHERFTAIADGADAVRKAVREEFRRGARAIKIMASGGVASPTDPLDKLQFTDAEIQAAVEEAAMRGSYIFAHCHPDIAIRRCSELGVRCIEHVSMVSPETAAIMAKNGTYGVPTLAVVQAFYEDGAKFGLPATSISKMQNLLEAMTEGLVHMKNAGVKIGFGTDLLAEHNNRQGIEFGLRAEVLDPYDILISATSVAAEIIMEEGRLGVIAPGAYADILLVDGNPMNDITILGQGGQNFPVIMKAGEFHKMAL</sequence>
<dbReference type="GO" id="GO:0016810">
    <property type="term" value="F:hydrolase activity, acting on carbon-nitrogen (but not peptide) bonds"/>
    <property type="evidence" value="ECO:0007669"/>
    <property type="project" value="InterPro"/>
</dbReference>
<dbReference type="PANTHER" id="PTHR43135:SF3">
    <property type="entry name" value="ALPHA-D-RIBOSE 1-METHYLPHOSPHONATE 5-TRIPHOSPHATE DIPHOSPHATASE"/>
    <property type="match status" value="1"/>
</dbReference>
<organism evidence="2 3">
    <name type="scientific">Sphingopyxis macrogoltabida</name>
    <name type="common">Sphingomonas macrogoltabidus</name>
    <dbReference type="NCBI Taxonomy" id="33050"/>
    <lineage>
        <taxon>Bacteria</taxon>
        <taxon>Pseudomonadati</taxon>
        <taxon>Pseudomonadota</taxon>
        <taxon>Alphaproteobacteria</taxon>
        <taxon>Sphingomonadales</taxon>
        <taxon>Sphingomonadaceae</taxon>
        <taxon>Sphingopyxis</taxon>
    </lineage>
</organism>
<gene>
    <name evidence="2" type="ORF">AN936_18100</name>
</gene>
<dbReference type="InterPro" id="IPR032466">
    <property type="entry name" value="Metal_Hydrolase"/>
</dbReference>
<dbReference type="Proteomes" id="UP000058074">
    <property type="component" value="Chromosome"/>
</dbReference>
<dbReference type="InterPro" id="IPR051781">
    <property type="entry name" value="Metallo-dep_Hydrolase"/>
</dbReference>
<dbReference type="PATRIC" id="fig|33050.5.peg.3756"/>
<accession>A0A0N9VCV0</accession>
<dbReference type="SUPFAM" id="SSF51556">
    <property type="entry name" value="Metallo-dependent hydrolases"/>
    <property type="match status" value="1"/>
</dbReference>
<dbReference type="Pfam" id="PF01979">
    <property type="entry name" value="Amidohydro_1"/>
    <property type="match status" value="1"/>
</dbReference>
<dbReference type="EMBL" id="CP012700">
    <property type="protein sequence ID" value="ALH82196.1"/>
    <property type="molecule type" value="Genomic_DNA"/>
</dbReference>
<dbReference type="OrthoDB" id="9782972at2"/>
<dbReference type="InterPro" id="IPR011059">
    <property type="entry name" value="Metal-dep_hydrolase_composite"/>
</dbReference>